<keyword evidence="3" id="KW-1185">Reference proteome</keyword>
<evidence type="ECO:0000313" key="2">
    <source>
        <dbReference type="EMBL" id="VEL11418.1"/>
    </source>
</evidence>
<dbReference type="Proteomes" id="UP000784294">
    <property type="component" value="Unassembled WGS sequence"/>
</dbReference>
<dbReference type="EMBL" id="CAAALY010011740">
    <property type="protein sequence ID" value="VEL11418.1"/>
    <property type="molecule type" value="Genomic_DNA"/>
</dbReference>
<protein>
    <submittedName>
        <fullName evidence="2">Uncharacterized protein</fullName>
    </submittedName>
</protein>
<reference evidence="2" key="1">
    <citation type="submission" date="2018-11" db="EMBL/GenBank/DDBJ databases">
        <authorList>
            <consortium name="Pathogen Informatics"/>
        </authorList>
    </citation>
    <scope>NUCLEOTIDE SEQUENCE</scope>
</reference>
<evidence type="ECO:0000313" key="3">
    <source>
        <dbReference type="Proteomes" id="UP000784294"/>
    </source>
</evidence>
<feature type="region of interest" description="Disordered" evidence="1">
    <location>
        <begin position="44"/>
        <end position="64"/>
    </location>
</feature>
<comment type="caution">
    <text evidence="2">The sequence shown here is derived from an EMBL/GenBank/DDBJ whole genome shotgun (WGS) entry which is preliminary data.</text>
</comment>
<accession>A0A448WGU9</accession>
<gene>
    <name evidence="2" type="ORF">PXEA_LOCUS4858</name>
</gene>
<dbReference type="AlphaFoldDB" id="A0A448WGU9"/>
<organism evidence="2 3">
    <name type="scientific">Protopolystoma xenopodis</name>
    <dbReference type="NCBI Taxonomy" id="117903"/>
    <lineage>
        <taxon>Eukaryota</taxon>
        <taxon>Metazoa</taxon>
        <taxon>Spiralia</taxon>
        <taxon>Lophotrochozoa</taxon>
        <taxon>Platyhelminthes</taxon>
        <taxon>Monogenea</taxon>
        <taxon>Polyopisthocotylea</taxon>
        <taxon>Polystomatidea</taxon>
        <taxon>Polystomatidae</taxon>
        <taxon>Protopolystoma</taxon>
    </lineage>
</organism>
<proteinExistence type="predicted"/>
<name>A0A448WGU9_9PLAT</name>
<evidence type="ECO:0000256" key="1">
    <source>
        <dbReference type="SAM" id="MobiDB-lite"/>
    </source>
</evidence>
<sequence length="188" mass="21336">MALFPASNSGIAPIQSSGFLPCADPHRIPDKVALELYSHAHLSSQVAKPSKRRGRPPTWSSQISLTDDHSRATRYCRRRGRPPMWSRQINLQGDHESSQMFLSYDKEHKGHDSEICQSRRTPFGENVCEVQAQLLSTEKIGGGIQVLNLTHMVTQEREEDDVYQNDVSGNRFYACHLCDFIRPRGKMI</sequence>